<evidence type="ECO:0000313" key="1">
    <source>
        <dbReference type="EMBL" id="GMH30433.1"/>
    </source>
</evidence>
<reference evidence="1" key="1">
    <citation type="submission" date="2023-05" db="EMBL/GenBank/DDBJ databases">
        <title>Nepenthes gracilis genome sequencing.</title>
        <authorList>
            <person name="Fukushima K."/>
        </authorList>
    </citation>
    <scope>NUCLEOTIDE SEQUENCE</scope>
    <source>
        <strain evidence="1">SING2019-196</strain>
    </source>
</reference>
<comment type="caution">
    <text evidence="1">The sequence shown here is derived from an EMBL/GenBank/DDBJ whole genome shotgun (WGS) entry which is preliminary data.</text>
</comment>
<accession>A0AAD3Y5X3</accession>
<evidence type="ECO:0000313" key="2">
    <source>
        <dbReference type="Proteomes" id="UP001279734"/>
    </source>
</evidence>
<protein>
    <submittedName>
        <fullName evidence="1">Uncharacterized protein</fullName>
    </submittedName>
</protein>
<dbReference type="PANTHER" id="PTHR33116">
    <property type="entry name" value="REVERSE TRANSCRIPTASE ZINC-BINDING DOMAIN-CONTAINING PROTEIN-RELATED-RELATED"/>
    <property type="match status" value="1"/>
</dbReference>
<gene>
    <name evidence="1" type="ORF">Nepgr_032276</name>
</gene>
<dbReference type="Proteomes" id="UP001279734">
    <property type="component" value="Unassembled WGS sequence"/>
</dbReference>
<name>A0AAD3Y5X3_NEPGR</name>
<dbReference type="AlphaFoldDB" id="A0AAD3Y5X3"/>
<organism evidence="1 2">
    <name type="scientific">Nepenthes gracilis</name>
    <name type="common">Slender pitcher plant</name>
    <dbReference type="NCBI Taxonomy" id="150966"/>
    <lineage>
        <taxon>Eukaryota</taxon>
        <taxon>Viridiplantae</taxon>
        <taxon>Streptophyta</taxon>
        <taxon>Embryophyta</taxon>
        <taxon>Tracheophyta</taxon>
        <taxon>Spermatophyta</taxon>
        <taxon>Magnoliopsida</taxon>
        <taxon>eudicotyledons</taxon>
        <taxon>Gunneridae</taxon>
        <taxon>Pentapetalae</taxon>
        <taxon>Caryophyllales</taxon>
        <taxon>Nepenthaceae</taxon>
        <taxon>Nepenthes</taxon>
    </lineage>
</organism>
<dbReference type="PANTHER" id="PTHR33116:SF80">
    <property type="entry name" value="REVERSE TRANSCRIPTASE ZINC-BINDING DOMAIN-CONTAINING PROTEIN"/>
    <property type="match status" value="1"/>
</dbReference>
<sequence length="379" mass="43438">MEVLNGIIDLKARRNNNFTFHWKCEATHTVMLAFADDLLLFSHADVSSIRILKECLEEFHWLSGLSANTNKSEIFICSKDPALIQDIVDILGFKVGSLPIRYLGVPLISTRLSVRDCTILTEKITRRIKSWKNRWLSFGGRLQLVASILSSVHLYWASIFILPKSILKQIDCIKRRFLWNGSSEGKTNAKVAWADICYPKSEGGLGLKNLQAQNKALICKLLWRILSKDPDSAWSSWVHKTRIKDRCIWTLKVPDSAPWSWKKIMNLRPVMCAHTSKIIGDGMDTFVWQDHWHPHGPLSRVCSDRIPSSFGLSEGAKVSRLSRDEHWAWPNPYDREVSSIAANMPHHLPNAERKDSLKWGPLHISRPCFYPLVGHQRRD</sequence>
<dbReference type="EMBL" id="BSYO01000038">
    <property type="protein sequence ID" value="GMH30433.1"/>
    <property type="molecule type" value="Genomic_DNA"/>
</dbReference>
<proteinExistence type="predicted"/>
<keyword evidence="2" id="KW-1185">Reference proteome</keyword>